<dbReference type="AlphaFoldDB" id="A0A5Q0QHQ6"/>
<dbReference type="EMBL" id="CP045652">
    <property type="protein sequence ID" value="QGA27688.1"/>
    <property type="molecule type" value="Genomic_DNA"/>
</dbReference>
<keyword evidence="4" id="KW-1185">Reference proteome</keyword>
<dbReference type="Pfam" id="PF13648">
    <property type="entry name" value="Lipocalin_4"/>
    <property type="match status" value="1"/>
</dbReference>
<evidence type="ECO:0000256" key="1">
    <source>
        <dbReference type="SAM" id="SignalP"/>
    </source>
</evidence>
<accession>A0A5Q0QHQ6</accession>
<feature type="chain" id="PRO_5025030013" description="Lipocalin-like domain-containing protein" evidence="1">
    <location>
        <begin position="21"/>
        <end position="144"/>
    </location>
</feature>
<dbReference type="InterPro" id="IPR024311">
    <property type="entry name" value="Lipocalin-like"/>
</dbReference>
<protein>
    <recommendedName>
        <fullName evidence="2">Lipocalin-like domain-containing protein</fullName>
    </recommendedName>
</protein>
<gene>
    <name evidence="3" type="ORF">GFH32_15785</name>
</gene>
<evidence type="ECO:0000313" key="4">
    <source>
        <dbReference type="Proteomes" id="UP000326921"/>
    </source>
</evidence>
<feature type="domain" description="Lipocalin-like" evidence="2">
    <location>
        <begin position="31"/>
        <end position="124"/>
    </location>
</feature>
<dbReference type="Proteomes" id="UP000326921">
    <property type="component" value="Chromosome"/>
</dbReference>
<sequence>MKVINLLIMLSMLCVFSSCDKDDEEGESSPIVGTWQVVNYERKTGVNGTWAAVSDLSCRMQERQTYGQGGQFSQISGACSGSTAGINGTWKLSSDQSSITYTYTNYSGEYVRKVERLNDSELVISWDSGSTTGAYFRASYRKAN</sequence>
<dbReference type="PROSITE" id="PS51257">
    <property type="entry name" value="PROKAR_LIPOPROTEIN"/>
    <property type="match status" value="1"/>
</dbReference>
<organism evidence="3 4">
    <name type="scientific">Sphingobacterium zhuxiongii</name>
    <dbReference type="NCBI Taxonomy" id="2662364"/>
    <lineage>
        <taxon>Bacteria</taxon>
        <taxon>Pseudomonadati</taxon>
        <taxon>Bacteroidota</taxon>
        <taxon>Sphingobacteriia</taxon>
        <taxon>Sphingobacteriales</taxon>
        <taxon>Sphingobacteriaceae</taxon>
        <taxon>Sphingobacterium</taxon>
    </lineage>
</organism>
<name>A0A5Q0QHQ6_9SPHI</name>
<keyword evidence="1" id="KW-0732">Signal</keyword>
<evidence type="ECO:0000313" key="3">
    <source>
        <dbReference type="EMBL" id="QGA27688.1"/>
    </source>
</evidence>
<evidence type="ECO:0000259" key="2">
    <source>
        <dbReference type="Pfam" id="PF13648"/>
    </source>
</evidence>
<reference evidence="3 4" key="1">
    <citation type="submission" date="2019-10" db="EMBL/GenBank/DDBJ databases">
        <authorList>
            <person name="Dong K."/>
        </authorList>
    </citation>
    <scope>NUCLEOTIDE SEQUENCE [LARGE SCALE GENOMIC DNA]</scope>
    <source>
        <strain evidence="4">dk4302</strain>
    </source>
</reference>
<proteinExistence type="predicted"/>
<feature type="signal peptide" evidence="1">
    <location>
        <begin position="1"/>
        <end position="20"/>
    </location>
</feature>
<dbReference type="RefSeq" id="WP_153512515.1">
    <property type="nucleotide sequence ID" value="NZ_CP045652.1"/>
</dbReference>
<dbReference type="KEGG" id="sphe:GFH32_15785"/>